<dbReference type="RefSeq" id="WP_394844800.1">
    <property type="nucleotide sequence ID" value="NZ_CP089982.1"/>
</dbReference>
<sequence length="142" mass="14395">MKLSRLVWMASSVIAFVACDKSSEAPKEGASSAAVASAKAAPSAAPSSNAGGTLYSCNQPSAGLCAEWRGLSAGKIAEAKGSCNDPGSVFSTKPCDTKGVLGTCEQPKEHITLFISKNPAIATAKDAKEILCDDGKFTALAP</sequence>
<dbReference type="EMBL" id="CP089982">
    <property type="protein sequence ID" value="WXA94198.1"/>
    <property type="molecule type" value="Genomic_DNA"/>
</dbReference>
<organism evidence="1 2">
    <name type="scientific">Pendulispora brunnea</name>
    <dbReference type="NCBI Taxonomy" id="2905690"/>
    <lineage>
        <taxon>Bacteria</taxon>
        <taxon>Pseudomonadati</taxon>
        <taxon>Myxococcota</taxon>
        <taxon>Myxococcia</taxon>
        <taxon>Myxococcales</taxon>
        <taxon>Sorangiineae</taxon>
        <taxon>Pendulisporaceae</taxon>
        <taxon>Pendulispora</taxon>
    </lineage>
</organism>
<dbReference type="Proteomes" id="UP001379533">
    <property type="component" value="Chromosome"/>
</dbReference>
<evidence type="ECO:0000313" key="1">
    <source>
        <dbReference type="EMBL" id="WXA94198.1"/>
    </source>
</evidence>
<reference evidence="1 2" key="1">
    <citation type="submission" date="2021-12" db="EMBL/GenBank/DDBJ databases">
        <title>Discovery of the Pendulisporaceae a myxobacterial family with distinct sporulation behavior and unique specialized metabolism.</title>
        <authorList>
            <person name="Garcia R."/>
            <person name="Popoff A."/>
            <person name="Bader C.D."/>
            <person name="Loehr J."/>
            <person name="Walesch S."/>
            <person name="Walt C."/>
            <person name="Boldt J."/>
            <person name="Bunk B."/>
            <person name="Haeckl F.J.F.P.J."/>
            <person name="Gunesch A.P."/>
            <person name="Birkelbach J."/>
            <person name="Nuebel U."/>
            <person name="Pietschmann T."/>
            <person name="Bach T."/>
            <person name="Mueller R."/>
        </authorList>
    </citation>
    <scope>NUCLEOTIDE SEQUENCE [LARGE SCALE GENOMIC DNA]</scope>
    <source>
        <strain evidence="1 2">MSr12523</strain>
    </source>
</reference>
<accession>A0ABZ2K679</accession>
<gene>
    <name evidence="1" type="ORF">LZC95_48110</name>
</gene>
<evidence type="ECO:0008006" key="3">
    <source>
        <dbReference type="Google" id="ProtNLM"/>
    </source>
</evidence>
<keyword evidence="2" id="KW-1185">Reference proteome</keyword>
<name>A0ABZ2K679_9BACT</name>
<evidence type="ECO:0000313" key="2">
    <source>
        <dbReference type="Proteomes" id="UP001379533"/>
    </source>
</evidence>
<proteinExistence type="predicted"/>
<dbReference type="PROSITE" id="PS51257">
    <property type="entry name" value="PROKAR_LIPOPROTEIN"/>
    <property type="match status" value="1"/>
</dbReference>
<protein>
    <recommendedName>
        <fullName evidence="3">DUF333 domain-containing protein</fullName>
    </recommendedName>
</protein>